<protein>
    <recommendedName>
        <fullName evidence="4">BIG2 domain-containing protein</fullName>
    </recommendedName>
</protein>
<evidence type="ECO:0008006" key="4">
    <source>
        <dbReference type="Google" id="ProtNLM"/>
    </source>
</evidence>
<evidence type="ECO:0000313" key="2">
    <source>
        <dbReference type="EMBL" id="BCK01589.1"/>
    </source>
</evidence>
<dbReference type="KEGG" id="acht:bsdcttw_46290"/>
<evidence type="ECO:0000313" key="3">
    <source>
        <dbReference type="Proteomes" id="UP000515703"/>
    </source>
</evidence>
<dbReference type="Gene3D" id="2.60.40.1080">
    <property type="match status" value="1"/>
</dbReference>
<keyword evidence="3" id="KW-1185">Reference proteome</keyword>
<proteinExistence type="predicted"/>
<feature type="chain" id="PRO_5029468180" description="BIG2 domain-containing protein" evidence="1">
    <location>
        <begin position="25"/>
        <end position="201"/>
    </location>
</feature>
<dbReference type="SUPFAM" id="SSF49373">
    <property type="entry name" value="Invasin/intimin cell-adhesion fragments"/>
    <property type="match status" value="1"/>
</dbReference>
<dbReference type="Pfam" id="PF26182">
    <property type="entry name" value="Ig_NUP210_5th"/>
    <property type="match status" value="1"/>
</dbReference>
<dbReference type="InterPro" id="IPR008964">
    <property type="entry name" value="Invasin/intimin_cell_adhesion"/>
</dbReference>
<keyword evidence="1" id="KW-0732">Signal</keyword>
<name>A0A7M3SAH1_9FIRM</name>
<reference evidence="2 3" key="1">
    <citation type="submission" date="2020-08" db="EMBL/GenBank/DDBJ databases">
        <title>Draft genome sequencing of an Anaerocolumna strain isolated from anoxic soil subjected to BSD treatment.</title>
        <authorList>
            <person name="Uek A."/>
            <person name="Tonouchi A."/>
        </authorList>
    </citation>
    <scope>NUCLEOTIDE SEQUENCE [LARGE SCALE GENOMIC DNA]</scope>
    <source>
        <strain evidence="2 3">CTTW</strain>
    </source>
</reference>
<accession>A0A7M3SAH1</accession>
<gene>
    <name evidence="2" type="ORF">bsdcttw_46290</name>
</gene>
<organism evidence="2 3">
    <name type="scientific">Anaerocolumna chitinilytica</name>
    <dbReference type="NCBI Taxonomy" id="1727145"/>
    <lineage>
        <taxon>Bacteria</taxon>
        <taxon>Bacillati</taxon>
        <taxon>Bacillota</taxon>
        <taxon>Clostridia</taxon>
        <taxon>Lachnospirales</taxon>
        <taxon>Lachnospiraceae</taxon>
        <taxon>Anaerocolumna</taxon>
    </lineage>
</organism>
<feature type="signal peptide" evidence="1">
    <location>
        <begin position="1"/>
        <end position="24"/>
    </location>
</feature>
<dbReference type="AlphaFoldDB" id="A0A7M3SAH1"/>
<dbReference type="RefSeq" id="WP_185257135.1">
    <property type="nucleotide sequence ID" value="NZ_AP023368.1"/>
</dbReference>
<evidence type="ECO:0000256" key="1">
    <source>
        <dbReference type="SAM" id="SignalP"/>
    </source>
</evidence>
<dbReference type="EMBL" id="AP023368">
    <property type="protein sequence ID" value="BCK01589.1"/>
    <property type="molecule type" value="Genomic_DNA"/>
</dbReference>
<dbReference type="Proteomes" id="UP000515703">
    <property type="component" value="Chromosome"/>
</dbReference>
<sequence length="201" mass="22826">MKRFLSILLIMALCILAFPINAYASGINKQTLFLNSSETYTLKITGVSGKVTWKSSDESIATISKKGVVTPVSVGFTNITGTVKGVKYECDVTVTSAKKDYTFYEDDKVKAIYKGISNENICFEFINKTNNFYFLETTDFNVDGTLYYKNHTAITFYKKTDNYFMYKAKIDKTDIKNISGTFNFTKDNKKVFGFDYSIDIE</sequence>
<reference evidence="2 3" key="2">
    <citation type="submission" date="2020-08" db="EMBL/GenBank/DDBJ databases">
        <authorList>
            <person name="Ueki A."/>
            <person name="Tonouchi A."/>
        </authorList>
    </citation>
    <scope>NUCLEOTIDE SEQUENCE [LARGE SCALE GENOMIC DNA]</scope>
    <source>
        <strain evidence="2 3">CTTW</strain>
    </source>
</reference>